<dbReference type="AlphaFoldDB" id="A0A1V3KYB3"/>
<dbReference type="Gene3D" id="1.10.340.50">
    <property type="match status" value="1"/>
</dbReference>
<reference evidence="1 2" key="1">
    <citation type="submission" date="2016-10" db="EMBL/GenBank/DDBJ databases">
        <title>Rodentibacter gen. nov. and new species.</title>
        <authorList>
            <person name="Christensen H."/>
        </authorList>
    </citation>
    <scope>NUCLEOTIDE SEQUENCE [LARGE SCALE GENOMIC DNA]</scope>
    <source>
        <strain evidence="1 2">Ac81</strain>
    </source>
</reference>
<accession>A0A1V3KYB3</accession>
<proteinExistence type="predicted"/>
<evidence type="ECO:0000313" key="1">
    <source>
        <dbReference type="EMBL" id="OOF82672.1"/>
    </source>
</evidence>
<name>A0A1V3KYB3_9PAST</name>
<comment type="caution">
    <text evidence="1">The sequence shown here is derived from an EMBL/GenBank/DDBJ whole genome shotgun (WGS) entry which is preliminary data.</text>
</comment>
<evidence type="ECO:0000313" key="2">
    <source>
        <dbReference type="Proteomes" id="UP000188573"/>
    </source>
</evidence>
<organism evidence="1 2">
    <name type="scientific">Rodentibacter ratti</name>
    <dbReference type="NCBI Taxonomy" id="1906745"/>
    <lineage>
        <taxon>Bacteria</taxon>
        <taxon>Pseudomonadati</taxon>
        <taxon>Pseudomonadota</taxon>
        <taxon>Gammaproteobacteria</taxon>
        <taxon>Pasteurellales</taxon>
        <taxon>Pasteurellaceae</taxon>
        <taxon>Rodentibacter</taxon>
    </lineage>
</organism>
<keyword evidence="2" id="KW-1185">Reference proteome</keyword>
<sequence>MAQSYPKNYSTSILNNSKKPEKSDTFRIKLFLNNNSVEDETSPPKTSIYRFISMKEQRVNKWVHGLDKPLRSYPILDKTAFATCSDYYSPACEQLMNDFLNRTLIWGSLGKQENNDNSMSFHRFLNKDGKHFGQALFECTHFTFTVSFPDKYYDSEKKKKVTVENVMYPVLIIDIDDFDGDLGVFERYNIIPNYLVRNPKKPKSLQVGYVLSNPVFKKKSDSFESYEEFNDKFDPKPLPFAKQPPQIHFITAYNNLVELLNGDPLFKLHNAKNPFFASEVGDVAWTKLPPYDIYELAEQSKDALSEYRDTHNQAKDTAEDPSIDFADIENHVLTDTDKNLHYRKDPESRNCQLFDEMRVLAYEVSSLYVETNAAKAFYAYLFKIANSKNNELYGLPLNEVKATIRSIVKYCFTQKLDSIYPSYRKRRVEKMNQIKDYMLKTYGPNYRYRKAEKELLAQKFGVKPDTIKTYSAQIRKEHGTMDEKAMILQQIIALRSTTPPTKWARIAEMVGKSEDNVRMMYKRNQGKTA</sequence>
<dbReference type="EMBL" id="MLAG01000026">
    <property type="protein sequence ID" value="OOF82672.1"/>
    <property type="molecule type" value="Genomic_DNA"/>
</dbReference>
<dbReference type="RefSeq" id="WP_077496540.1">
    <property type="nucleotide sequence ID" value="NZ_MLAG01000026.1"/>
</dbReference>
<dbReference type="Proteomes" id="UP000188573">
    <property type="component" value="Unassembled WGS sequence"/>
</dbReference>
<evidence type="ECO:0008006" key="3">
    <source>
        <dbReference type="Google" id="ProtNLM"/>
    </source>
</evidence>
<protein>
    <recommendedName>
        <fullName evidence="3">Primase C-terminal 1 domain-containing protein</fullName>
    </recommendedName>
</protein>
<gene>
    <name evidence="1" type="ORF">BKG92_06185</name>
</gene>